<keyword evidence="2 5" id="KW-0808">Transferase</keyword>
<dbReference type="InterPro" id="IPR028098">
    <property type="entry name" value="Glyco_trans_4-like_N"/>
</dbReference>
<keyword evidence="6" id="KW-1185">Reference proteome</keyword>
<reference evidence="6" key="2">
    <citation type="journal article" date="2010" name="J. Bacteriol.">
        <title>Genome sequence of the Fleming strain of Micrococcus luteus, a simple free-living actinobacterium.</title>
        <authorList>
            <person name="Young M."/>
            <person name="Artsatbanov V."/>
            <person name="Beller H.R."/>
            <person name="Chandra G."/>
            <person name="Chater K.F."/>
            <person name="Dover L.G."/>
            <person name="Goh E.B."/>
            <person name="Kahan T."/>
            <person name="Kaprelyants A.S."/>
            <person name="Kyrpides N."/>
            <person name="Lapidus A."/>
            <person name="Lowry S.R."/>
            <person name="Lykidis A."/>
            <person name="Mahillon J."/>
            <person name="Markowitz V."/>
            <person name="Mavromatis K."/>
            <person name="Mukamolova G.V."/>
            <person name="Oren A."/>
            <person name="Rokem J.S."/>
            <person name="Smith M.C."/>
            <person name="Young D.I."/>
            <person name="Greenblatt C.L."/>
        </authorList>
    </citation>
    <scope>NUCLEOTIDE SEQUENCE [LARGE SCALE GENOMIC DNA]</scope>
    <source>
        <strain evidence="6">ATCC 4698 / DSM 20030 / JCM 1464 / NBRC 3333 / NCIMB 9278 / NCTC 2665 / VKM Ac-2230</strain>
    </source>
</reference>
<accession>C5CAF7</accession>
<dbReference type="KEGG" id="mlu:Mlut_09040"/>
<organism evidence="4 6">
    <name type="scientific">Micrococcus luteus (strain ATCC 4698 / DSM 20030 / JCM 1464 / CCM 169 / CCUG 5858 / IAM 1056 / NBRC 3333 / NCIMB 9278 / NCTC 2665 / VKM Ac-2230)</name>
    <name type="common">Micrococcus lysodeikticus</name>
    <dbReference type="NCBI Taxonomy" id="465515"/>
    <lineage>
        <taxon>Bacteria</taxon>
        <taxon>Bacillati</taxon>
        <taxon>Actinomycetota</taxon>
        <taxon>Actinomycetes</taxon>
        <taxon>Micrococcales</taxon>
        <taxon>Micrococcaceae</taxon>
        <taxon>Micrococcus</taxon>
    </lineage>
</organism>
<dbReference type="EMBL" id="CP001628">
    <property type="protein sequence ID" value="ACS30426.1"/>
    <property type="molecule type" value="Genomic_DNA"/>
</dbReference>
<sequence length="861" mass="91847">MPVATPAPRRPRMAMLVGNQVVGDSRVEKAAVSAVRAGYEVVVVGVSHRTTFNLGRYGSVPILRVPVTFRRHLAWQTLHGTARPDSTDWSAVLDPEEAAAMTAWDLAHEAGAGLPQAVVRGLSPHALPDGARGRLGRAARRLDRLAPARGRRGPAATRGRRALKNFTAGRTGAWREVWPLIADYEDGFLRALIDLAPDLVHVHDRHPLPAAAAYDRYRAARGLPPVPWVYDAHEWLPGQMMPGPVDQRIAWKAAEAELIHEADAVVAVTDGLADRMREYHALPERPVTVINGPWGTQVPMDPAERLPLRTELGLSDDVPLLVYVGKLAEVRGVGTLVDALPLLPGVHVAFVGSPDPAARQALRDRAAQLDVTDRMHLVDYVPSASVTWYVSSATAGVSPLLPTPAHESAVATKLRECLLAGLPLVVSDLREQARFVREQGVGTVFTPGDAADFARAVRVLLARRTELAAAARSPEITARHGWEAAERALHGLWRRLVPTPVAPPPVEIAPDPAREPQPRGLLVVGDPPTVRPLLDAWPADAGPATQRPPREVPEGRGLAVGGPEAVWGVLHDWVTDDRAHGTVLSGGEGPLWGRAEQSPVHELLSLRARGRRVALVAGERILAGVDRRLTAAPGHPWGGLDPDARAALDRRIRRQGRPFQAALAAGVPVLSYRRVEALLTPGVLWLPAPIPTPTDRGIDPDGASAPRSVLVLPGDRTSAESAAVDELVAELTARGIPVEAPSGPRFRRRPDAFHGDVVVAPLHTGELEVAALQALAAGSAVVAGPPVTAAPDECAPPAIEADDATLLATVLGLLEEAPAAARERRERARAYHARLHAPEAVLVRMQALLSPAETTDGPAGV</sequence>
<reference evidence="5 7" key="3">
    <citation type="submission" date="2018-06" db="EMBL/GenBank/DDBJ databases">
        <authorList>
            <consortium name="Pathogen Informatics"/>
            <person name="Doyle S."/>
        </authorList>
    </citation>
    <scope>NUCLEOTIDE SEQUENCE [LARGE SCALE GENOMIC DNA]</scope>
    <source>
        <strain evidence="5 7">NCTC2665</strain>
    </source>
</reference>
<evidence type="ECO:0000313" key="4">
    <source>
        <dbReference type="EMBL" id="ACS30426.1"/>
    </source>
</evidence>
<dbReference type="HOGENOM" id="CLU_330044_0_0_11"/>
<dbReference type="RefSeq" id="WP_010078934.1">
    <property type="nucleotide sequence ID" value="NC_012803.1"/>
</dbReference>
<gene>
    <name evidence="4" type="ordered locus">Mlut_09040</name>
    <name evidence="5" type="ORF">NCTC2665_01922</name>
</gene>
<evidence type="ECO:0000256" key="2">
    <source>
        <dbReference type="ARBA" id="ARBA00022679"/>
    </source>
</evidence>
<dbReference type="Pfam" id="PF13439">
    <property type="entry name" value="Glyco_transf_4"/>
    <property type="match status" value="1"/>
</dbReference>
<dbReference type="PANTHER" id="PTHR12526">
    <property type="entry name" value="GLYCOSYLTRANSFERASE"/>
    <property type="match status" value="1"/>
</dbReference>
<reference evidence="4" key="1">
    <citation type="submission" date="2009-05" db="EMBL/GenBank/DDBJ databases">
        <title>Complete sequence of Micrococcus luteus NCTC 2665.</title>
        <authorList>
            <consortium name="US DOE Joint Genome Institute"/>
            <person name="Lucas S."/>
            <person name="Copeland A."/>
            <person name="Lapidus A."/>
            <person name="Glavina del Rio T."/>
            <person name="Dalin E."/>
            <person name="Tice H."/>
            <person name="Bruce D."/>
            <person name="Goodwin L."/>
            <person name="Pitluck S."/>
            <person name="Lowry S."/>
            <person name="Larimer F."/>
            <person name="Land M."/>
            <person name="Hauser L."/>
            <person name="Kyrpides N."/>
            <person name="Lykidis A."/>
            <person name="Young M."/>
            <person name="Greenblatt C."/>
        </authorList>
    </citation>
    <scope>NUCLEOTIDE SEQUENCE</scope>
    <source>
        <strain evidence="4">NCTC 2665</strain>
    </source>
</reference>
<keyword evidence="1" id="KW-0328">Glycosyltransferase</keyword>
<evidence type="ECO:0000313" key="6">
    <source>
        <dbReference type="Proteomes" id="UP000000738"/>
    </source>
</evidence>
<dbReference type="PATRIC" id="fig|465515.4.peg.865"/>
<dbReference type="eggNOG" id="COG0297">
    <property type="taxonomic scope" value="Bacteria"/>
</dbReference>
<dbReference type="AlphaFoldDB" id="C5CAF7"/>
<dbReference type="EnsemblBacteria" id="ACS30426">
    <property type="protein sequence ID" value="ACS30426"/>
    <property type="gene ID" value="Mlut_09040"/>
</dbReference>
<dbReference type="PANTHER" id="PTHR12526:SF600">
    <property type="entry name" value="GLYCOSYL TRANSFERASE GROUP 1"/>
    <property type="match status" value="1"/>
</dbReference>
<dbReference type="Proteomes" id="UP000248985">
    <property type="component" value="Chromosome 1"/>
</dbReference>
<dbReference type="CAZy" id="GT4">
    <property type="family name" value="Glycosyltransferase Family 4"/>
</dbReference>
<proteinExistence type="predicted"/>
<name>C5CAF7_MICLC</name>
<dbReference type="EMBL" id="LS483396">
    <property type="protein sequence ID" value="SQG49380.1"/>
    <property type="molecule type" value="Genomic_DNA"/>
</dbReference>
<evidence type="ECO:0000256" key="1">
    <source>
        <dbReference type="ARBA" id="ARBA00022676"/>
    </source>
</evidence>
<dbReference type="Pfam" id="PF13692">
    <property type="entry name" value="Glyco_trans_1_4"/>
    <property type="match status" value="1"/>
</dbReference>
<dbReference type="Gene3D" id="3.40.50.2000">
    <property type="entry name" value="Glycogen Phosphorylase B"/>
    <property type="match status" value="2"/>
</dbReference>
<protein>
    <submittedName>
        <fullName evidence="4">Glycosyltransferase</fullName>
    </submittedName>
    <submittedName>
        <fullName evidence="5">Putative glycosyl transferase</fullName>
    </submittedName>
</protein>
<dbReference type="GeneID" id="93345065"/>
<feature type="domain" description="Glycosyltransferase subfamily 4-like N-terminal" evidence="3">
    <location>
        <begin position="187"/>
        <end position="290"/>
    </location>
</feature>
<dbReference type="Proteomes" id="UP000000738">
    <property type="component" value="Chromosome"/>
</dbReference>
<evidence type="ECO:0000259" key="3">
    <source>
        <dbReference type="Pfam" id="PF13439"/>
    </source>
</evidence>
<dbReference type="STRING" id="465515.Mlut_09040"/>
<dbReference type="GO" id="GO:0016757">
    <property type="term" value="F:glycosyltransferase activity"/>
    <property type="evidence" value="ECO:0007669"/>
    <property type="project" value="UniProtKB-KW"/>
</dbReference>
<dbReference type="CDD" id="cd03801">
    <property type="entry name" value="GT4_PimA-like"/>
    <property type="match status" value="1"/>
</dbReference>
<dbReference type="SUPFAM" id="SSF53756">
    <property type="entry name" value="UDP-Glycosyltransferase/glycogen phosphorylase"/>
    <property type="match status" value="1"/>
</dbReference>
<evidence type="ECO:0000313" key="7">
    <source>
        <dbReference type="Proteomes" id="UP000248985"/>
    </source>
</evidence>
<evidence type="ECO:0000313" key="5">
    <source>
        <dbReference type="EMBL" id="SQG49380.1"/>
    </source>
</evidence>